<feature type="signal peptide" evidence="2">
    <location>
        <begin position="1"/>
        <end position="18"/>
    </location>
</feature>
<evidence type="ECO:0000256" key="1">
    <source>
        <dbReference type="SAM" id="Phobius"/>
    </source>
</evidence>
<keyword evidence="1" id="KW-0812">Transmembrane</keyword>
<reference evidence="4" key="1">
    <citation type="submission" date="2014-03" db="EMBL/GenBank/DDBJ databases">
        <authorList>
            <person name="Aksoy S."/>
            <person name="Warren W."/>
            <person name="Wilson R.K."/>
        </authorList>
    </citation>
    <scope>NUCLEOTIDE SEQUENCE [LARGE SCALE GENOMIC DNA]</scope>
    <source>
        <strain evidence="4">IAEA</strain>
    </source>
</reference>
<feature type="chain" id="PRO_5008403290" evidence="2">
    <location>
        <begin position="19"/>
        <end position="192"/>
    </location>
</feature>
<protein>
    <submittedName>
        <fullName evidence="3">Uncharacterized protein</fullName>
    </submittedName>
</protein>
<evidence type="ECO:0000256" key="2">
    <source>
        <dbReference type="SAM" id="SignalP"/>
    </source>
</evidence>
<organism evidence="3 4">
    <name type="scientific">Glossina pallidipes</name>
    <name type="common">Tsetse fly</name>
    <dbReference type="NCBI Taxonomy" id="7398"/>
    <lineage>
        <taxon>Eukaryota</taxon>
        <taxon>Metazoa</taxon>
        <taxon>Ecdysozoa</taxon>
        <taxon>Arthropoda</taxon>
        <taxon>Hexapoda</taxon>
        <taxon>Insecta</taxon>
        <taxon>Pterygota</taxon>
        <taxon>Neoptera</taxon>
        <taxon>Endopterygota</taxon>
        <taxon>Diptera</taxon>
        <taxon>Brachycera</taxon>
        <taxon>Muscomorpha</taxon>
        <taxon>Hippoboscoidea</taxon>
        <taxon>Glossinidae</taxon>
        <taxon>Glossina</taxon>
    </lineage>
</organism>
<feature type="transmembrane region" description="Helical" evidence="1">
    <location>
        <begin position="74"/>
        <end position="90"/>
    </location>
</feature>
<keyword evidence="1" id="KW-1133">Transmembrane helix</keyword>
<dbReference type="AlphaFoldDB" id="A0A1A9ZYF8"/>
<keyword evidence="4" id="KW-1185">Reference proteome</keyword>
<name>A0A1A9ZYF8_GLOPL</name>
<evidence type="ECO:0000313" key="4">
    <source>
        <dbReference type="Proteomes" id="UP000092445"/>
    </source>
</evidence>
<accession>A0A1A9ZYF8</accession>
<keyword evidence="2" id="KW-0732">Signal</keyword>
<keyword evidence="1" id="KW-0472">Membrane</keyword>
<sequence>MSMLAGQIFFIPCSIISALSELDAVSETRGGEGTALKRVMLNSLRAKLSSRLVHCMTSSCTEVLIERRSSFDRLNALAAGVLVVVFVGDFGGGGTAFFGGGCGILSPIFIASITRSSARFKLITGSCGCEDTCNLPKLTTTADCLPGRKIPPIGKITMFGMRVISISSLGTEVIANFHQSLALPLIAERNQY</sequence>
<evidence type="ECO:0000313" key="3">
    <source>
        <dbReference type="EnsemblMetazoa" id="GPAI028892-PA"/>
    </source>
</evidence>
<reference evidence="3" key="2">
    <citation type="submission" date="2020-05" db="UniProtKB">
        <authorList>
            <consortium name="EnsemblMetazoa"/>
        </authorList>
    </citation>
    <scope>IDENTIFICATION</scope>
    <source>
        <strain evidence="3">IAEA</strain>
    </source>
</reference>
<dbReference type="VEuPathDB" id="VectorBase:GPAI028892"/>
<proteinExistence type="predicted"/>
<dbReference type="EnsemblMetazoa" id="GPAI028892-RA">
    <property type="protein sequence ID" value="GPAI028892-PA"/>
    <property type="gene ID" value="GPAI028892"/>
</dbReference>
<dbReference type="Proteomes" id="UP000092445">
    <property type="component" value="Unassembled WGS sequence"/>
</dbReference>